<dbReference type="InterPro" id="IPR047002">
    <property type="entry name" value="Tcp10_C_sf"/>
</dbReference>
<dbReference type="Gene3D" id="2.60.450.20">
    <property type="match status" value="1"/>
</dbReference>
<organism evidence="3 4">
    <name type="scientific">Pycnococcus provasolii</name>
    <dbReference type="NCBI Taxonomy" id="41880"/>
    <lineage>
        <taxon>Eukaryota</taxon>
        <taxon>Viridiplantae</taxon>
        <taxon>Chlorophyta</taxon>
        <taxon>Pseudoscourfieldiophyceae</taxon>
        <taxon>Pseudoscourfieldiales</taxon>
        <taxon>Pycnococcaceae</taxon>
        <taxon>Pycnococcus</taxon>
    </lineage>
</organism>
<dbReference type="Proteomes" id="UP000660262">
    <property type="component" value="Unassembled WGS sequence"/>
</dbReference>
<name>A0A830H9K5_9CHLO</name>
<evidence type="ECO:0008006" key="5">
    <source>
        <dbReference type="Google" id="ProtNLM"/>
    </source>
</evidence>
<reference evidence="3" key="1">
    <citation type="submission" date="2020-10" db="EMBL/GenBank/DDBJ databases">
        <title>Unveiling of a novel bifunctional photoreceptor, Dualchrome1, isolated from a cosmopolitan green alga.</title>
        <authorList>
            <person name="Suzuki S."/>
            <person name="Kawachi M."/>
        </authorList>
    </citation>
    <scope>NUCLEOTIDE SEQUENCE</scope>
    <source>
        <strain evidence="3">NIES 2893</strain>
    </source>
</reference>
<dbReference type="InterPro" id="IPR026581">
    <property type="entry name" value="TCP10L/CENPJ"/>
</dbReference>
<feature type="region of interest" description="Disordered" evidence="2">
    <location>
        <begin position="197"/>
        <end position="217"/>
    </location>
</feature>
<comment type="caution">
    <text evidence="3">The sequence shown here is derived from an EMBL/GenBank/DDBJ whole genome shotgun (WGS) entry which is preliminary data.</text>
</comment>
<dbReference type="PANTHER" id="PTHR10331:SF6">
    <property type="entry name" value="SPINDLE ASSEMBLY ABNORMAL 4"/>
    <property type="match status" value="1"/>
</dbReference>
<dbReference type="AlphaFoldDB" id="A0A830H9K5"/>
<comment type="similarity">
    <text evidence="1">Belongs to the TCP10 family.</text>
</comment>
<evidence type="ECO:0000256" key="2">
    <source>
        <dbReference type="SAM" id="MobiDB-lite"/>
    </source>
</evidence>
<feature type="compositionally biased region" description="Low complexity" evidence="2">
    <location>
        <begin position="197"/>
        <end position="211"/>
    </location>
</feature>
<evidence type="ECO:0000256" key="1">
    <source>
        <dbReference type="ARBA" id="ARBA00005627"/>
    </source>
</evidence>
<gene>
    <name evidence="3" type="ORF">PPROV_000242000</name>
</gene>
<evidence type="ECO:0000313" key="4">
    <source>
        <dbReference type="Proteomes" id="UP000660262"/>
    </source>
</evidence>
<feature type="region of interest" description="Disordered" evidence="2">
    <location>
        <begin position="1"/>
        <end position="20"/>
    </location>
</feature>
<dbReference type="PANTHER" id="PTHR10331">
    <property type="entry name" value="T COMPLEX PROTEIN 10"/>
    <property type="match status" value="1"/>
</dbReference>
<proteinExistence type="inferred from homology"/>
<feature type="compositionally biased region" description="Basic and acidic residues" evidence="2">
    <location>
        <begin position="113"/>
        <end position="124"/>
    </location>
</feature>
<feature type="region of interest" description="Disordered" evidence="2">
    <location>
        <begin position="156"/>
        <end position="183"/>
    </location>
</feature>
<dbReference type="OrthoDB" id="10252174at2759"/>
<keyword evidence="4" id="KW-1185">Reference proteome</keyword>
<feature type="region of interest" description="Disordered" evidence="2">
    <location>
        <begin position="94"/>
        <end position="127"/>
    </location>
</feature>
<feature type="compositionally biased region" description="Basic and acidic residues" evidence="2">
    <location>
        <begin position="94"/>
        <end position="104"/>
    </location>
</feature>
<evidence type="ECO:0000313" key="3">
    <source>
        <dbReference type="EMBL" id="GHP03665.1"/>
    </source>
</evidence>
<accession>A0A830H9K5</accession>
<feature type="compositionally biased region" description="Low complexity" evidence="2">
    <location>
        <begin position="171"/>
        <end position="183"/>
    </location>
</feature>
<dbReference type="EMBL" id="BNJQ01000006">
    <property type="protein sequence ID" value="GHP03665.1"/>
    <property type="molecule type" value="Genomic_DNA"/>
</dbReference>
<sequence>MAELRARAEEAERVAKEERRRSLALRTELERERAKHAKALEVEAERTASALAAAADAKTTADKLARRERRLLDQQSQWADAQLTTKKGREELERATTELEEVKSAARAQDRRHKMETERLRSRNGDLSSRVNELEDEVRRLGVAKLAAEERAAAAADAATRRERRSVAEVPTSSAPMTMSMSTTSSSGAIAAKAAASPASPLRASEPAAPSGKRAPRVVRFPNGTVKETRADGVMVVGFTNGDLKVQRTDGTVEYYYAEVGTWHASNSSGNGAPELYFFPGGQAEAHFVGGSKEILFPDGACRLVDANGEEEDVPPAEAPVRLRALAALRGGPPSRPHGRASEIAA</sequence>
<protein>
    <recommendedName>
        <fullName evidence="5">Centromere protein J C-terminal domain-containing protein</fullName>
    </recommendedName>
</protein>